<evidence type="ECO:0000313" key="1">
    <source>
        <dbReference type="EMBL" id="KAJ6633271.1"/>
    </source>
</evidence>
<evidence type="ECO:0000313" key="2">
    <source>
        <dbReference type="Proteomes" id="UP001151699"/>
    </source>
</evidence>
<keyword evidence="2" id="KW-1185">Reference proteome</keyword>
<dbReference type="AlphaFoldDB" id="A0A9Q0MM71"/>
<gene>
    <name evidence="1" type="ORF">Bhyg_15504</name>
</gene>
<name>A0A9Q0MM71_9DIPT</name>
<dbReference type="Proteomes" id="UP001151699">
    <property type="component" value="Unassembled WGS sequence"/>
</dbReference>
<dbReference type="EMBL" id="WJQU01002123">
    <property type="protein sequence ID" value="KAJ6633271.1"/>
    <property type="molecule type" value="Genomic_DNA"/>
</dbReference>
<organism evidence="1 2">
    <name type="scientific">Pseudolycoriella hygida</name>
    <dbReference type="NCBI Taxonomy" id="35572"/>
    <lineage>
        <taxon>Eukaryota</taxon>
        <taxon>Metazoa</taxon>
        <taxon>Ecdysozoa</taxon>
        <taxon>Arthropoda</taxon>
        <taxon>Hexapoda</taxon>
        <taxon>Insecta</taxon>
        <taxon>Pterygota</taxon>
        <taxon>Neoptera</taxon>
        <taxon>Endopterygota</taxon>
        <taxon>Diptera</taxon>
        <taxon>Nematocera</taxon>
        <taxon>Sciaroidea</taxon>
        <taxon>Sciaridae</taxon>
        <taxon>Pseudolycoriella</taxon>
    </lineage>
</organism>
<protein>
    <submittedName>
        <fullName evidence="1">Uncharacterized protein</fullName>
    </submittedName>
</protein>
<reference evidence="1" key="1">
    <citation type="submission" date="2022-07" db="EMBL/GenBank/DDBJ databases">
        <authorList>
            <person name="Trinca V."/>
            <person name="Uliana J.V.C."/>
            <person name="Torres T.T."/>
            <person name="Ward R.J."/>
            <person name="Monesi N."/>
        </authorList>
    </citation>
    <scope>NUCLEOTIDE SEQUENCE</scope>
    <source>
        <strain evidence="1">HSMRA1968</strain>
        <tissue evidence="1">Whole embryos</tissue>
    </source>
</reference>
<comment type="caution">
    <text evidence="1">The sequence shown here is derived from an EMBL/GenBank/DDBJ whole genome shotgun (WGS) entry which is preliminary data.</text>
</comment>
<proteinExistence type="predicted"/>
<accession>A0A9Q0MM71</accession>
<sequence length="77" mass="8917">MRHIKNYKYSSNKQQIICSLKMVNESKKIDFVTILDYFTDSAISREFSEFRGGDIAFKSPGVELGVKNCQENNFPFL</sequence>